<dbReference type="EMBL" id="CP038008">
    <property type="protein sequence ID" value="QBY32012.1"/>
    <property type="molecule type" value="Genomic_DNA"/>
</dbReference>
<proteinExistence type="predicted"/>
<dbReference type="PANTHER" id="PTHR43581">
    <property type="entry name" value="ATP/GTP PHOSPHATASE"/>
    <property type="match status" value="1"/>
</dbReference>
<feature type="domain" description="AAA+ ATPase" evidence="1">
    <location>
        <begin position="27"/>
        <end position="309"/>
    </location>
</feature>
<dbReference type="InterPro" id="IPR041685">
    <property type="entry name" value="AAA_GajA/Old/RecF-like"/>
</dbReference>
<evidence type="ECO:0000259" key="1">
    <source>
        <dbReference type="SMART" id="SM00382"/>
    </source>
</evidence>
<dbReference type="RefSeq" id="WP_024132794.1">
    <property type="nucleotide sequence ID" value="NZ_CAJTBI010000018.1"/>
</dbReference>
<dbReference type="Gene3D" id="3.40.50.300">
    <property type="entry name" value="P-loop containing nucleotide triphosphate hydrolases"/>
    <property type="match status" value="2"/>
</dbReference>
<dbReference type="SUPFAM" id="SSF52540">
    <property type="entry name" value="P-loop containing nucleoside triphosphate hydrolases"/>
    <property type="match status" value="1"/>
</dbReference>
<dbReference type="AlphaFoldDB" id="A0A482PV63"/>
<dbReference type="CDD" id="cd00267">
    <property type="entry name" value="ABC_ATPase"/>
    <property type="match status" value="1"/>
</dbReference>
<dbReference type="Pfam" id="PF13175">
    <property type="entry name" value="AAA_15"/>
    <property type="match status" value="2"/>
</dbReference>
<organism evidence="2">
    <name type="scientific">Citrobacter rodentium</name>
    <dbReference type="NCBI Taxonomy" id="67825"/>
    <lineage>
        <taxon>Bacteria</taxon>
        <taxon>Pseudomonadati</taxon>
        <taxon>Pseudomonadota</taxon>
        <taxon>Gammaproteobacteria</taxon>
        <taxon>Enterobacterales</taxon>
        <taxon>Enterobacteriaceae</taxon>
        <taxon>Citrobacter</taxon>
    </lineage>
</organism>
<reference evidence="2" key="1">
    <citation type="submission" date="2019-03" db="EMBL/GenBank/DDBJ databases">
        <title>Complete genome sequence of enteropathogenic Citrobacter rodentium strain DBS100.</title>
        <authorList>
            <person name="Popov G."/>
            <person name="Fiebig A."/>
            <person name="Shideler S."/>
            <person name="Coombes B."/>
            <person name="Savchenko A."/>
        </authorList>
    </citation>
    <scope>NUCLEOTIDE SEQUENCE</scope>
    <source>
        <strain evidence="2">DBS100</strain>
    </source>
</reference>
<accession>A0A482PV63</accession>
<sequence>MANPITKLKKINVVKFRGLKNINIEFGSRLTVICGKNGTSKSTILGIIAQIFSFTKDLSKNPEVDLTQYKTLTNGTFKSAFSEHFRLSEQFDTAGSMEVRISVYDGASNKHLEKLTLGLYSSSDRDKSRPIVRGNDSIPGKNQSRNVTHPVIFLSLARLLPITLRTDYSTRDVQYINENADDIRIMSNQLLLKNNGCSVTATKGTIDSMVVHGDNYDHQSVSVGEDNVGQLIQAIFSFKRLKELYDDYHGGILLIDEADAGLFPAAQLELIDILAKAAKKYDLQIIMTSHSPLIIEDIFNRSKQDANGFKTIYLTDTYGDIKTKDNLSWADINADLHVETVKINDEISLPKANVYFEDKEGFDFFKQLIIDRRINRILNPLGNINISCTAILDLMARKVPEFTNKSLVVLDGDVALDNSDNAKKAKKERSLCLLPGILPPDQMIFEFLYNLPPDDIYWNNKNRFTKAVFMKITKDIITTLKISNYPIDLLNSIENYKKSNKNHGGVVRKLFKDFVHTPEFLAQVKGRVKDNPYRYWVEKHPVESDNFKHELIKNLKIIMTNGHGVDSATITSYLSGN</sequence>
<dbReference type="PANTHER" id="PTHR43581:SF4">
    <property type="entry name" value="ATP_GTP PHOSPHATASE"/>
    <property type="match status" value="1"/>
</dbReference>
<dbReference type="SMART" id="SM00382">
    <property type="entry name" value="AAA"/>
    <property type="match status" value="1"/>
</dbReference>
<gene>
    <name evidence="2" type="ORF">E2R62_09750</name>
</gene>
<protein>
    <submittedName>
        <fullName evidence="2">AAA family ATPase</fullName>
    </submittedName>
</protein>
<dbReference type="InterPro" id="IPR027417">
    <property type="entry name" value="P-loop_NTPase"/>
</dbReference>
<dbReference type="InterPro" id="IPR051396">
    <property type="entry name" value="Bact_Antivir_Def_Nuclease"/>
</dbReference>
<name>A0A482PV63_CITRO</name>
<evidence type="ECO:0000313" key="2">
    <source>
        <dbReference type="EMBL" id="QBY32012.1"/>
    </source>
</evidence>
<dbReference type="InterPro" id="IPR003593">
    <property type="entry name" value="AAA+_ATPase"/>
</dbReference>